<evidence type="ECO:0000313" key="9">
    <source>
        <dbReference type="EMBL" id="EHL09756.1"/>
    </source>
</evidence>
<gene>
    <name evidence="6" type="primary">ade</name>
    <name evidence="9" type="ORF">HMPREF9625_01729</name>
</gene>
<sequence>MNRNLYSKLSKVCLKESSADLIFKDANIFDVYTGSFYRGDVAVKQGYIVGIGQGFRGNEIVDCKGKYLFPGFIDAHLHLESTMVSPNELISTAALCGTTSFIVDPHEACNVAGAAGIDYILQQSEKSPANVYVMLPSCVPSTNIDDNGATFLAKDMHPYLESPRILGLGEVMDAQSVLRINPEMWNKLESMDGKTLDGHAPFLEKEALQAYALSGIRTDHEAVDFPYALEQVRCGMHVHVREGSAARNLEAIIKGILREHIDTRSFSFCTDDKHIEDILEEGHISHSIRKAIALGLPVKDAYQMASINTANCYHLEHLGAISPGKQADLVLLSDPKKVDILSVYHKGKRIEKEEKIFIPRCPKDLKKTVHCSPLKAEDFHLPVLRRISNVIGIMEGQITTERLQVSFRRTSNFDPTEYPEYQKIAAIERHLGSGKMAVAICHGYNIHQGAVASSVSHDSHNIIVIGDSDLNMSIAVNELIRSQGGYTVVSHGKVFETLPLPIMGLMTDCGYEEVGRSLRKMKKKLHEMGVPIGIDPFITLSFMALPVIPEIRITPRGICLIKETKPRLIKS</sequence>
<dbReference type="SUPFAM" id="SSF51338">
    <property type="entry name" value="Composite domain of metallo-dependent hydrolases"/>
    <property type="match status" value="1"/>
</dbReference>
<dbReference type="HAMAP" id="MF_01518">
    <property type="entry name" value="Adenine_deamin"/>
    <property type="match status" value="1"/>
</dbReference>
<dbReference type="SUPFAM" id="SSF51556">
    <property type="entry name" value="Metallo-dependent hydrolases"/>
    <property type="match status" value="1"/>
</dbReference>
<proteinExistence type="inferred from homology"/>
<dbReference type="InterPro" id="IPR006679">
    <property type="entry name" value="Adenine_deam"/>
</dbReference>
<keyword evidence="4 6" id="KW-0464">Manganese</keyword>
<keyword evidence="10" id="KW-1185">Reference proteome</keyword>
<dbReference type="Pfam" id="PF01979">
    <property type="entry name" value="Amidohydro_1"/>
    <property type="match status" value="1"/>
</dbReference>
<evidence type="ECO:0000256" key="3">
    <source>
        <dbReference type="ARBA" id="ARBA00022801"/>
    </source>
</evidence>
<evidence type="ECO:0000256" key="6">
    <source>
        <dbReference type="HAMAP-Rule" id="MF_01518"/>
    </source>
</evidence>
<name>G9WQU6_9FIRM</name>
<dbReference type="PANTHER" id="PTHR11113">
    <property type="entry name" value="N-ACETYLGLUCOSAMINE-6-PHOSPHATE DEACETYLASE"/>
    <property type="match status" value="1"/>
</dbReference>
<dbReference type="EMBL" id="AFZC02000002">
    <property type="protein sequence ID" value="EHL09756.1"/>
    <property type="molecule type" value="Genomic_DNA"/>
</dbReference>
<dbReference type="GO" id="GO:0000034">
    <property type="term" value="F:adenine deaminase activity"/>
    <property type="evidence" value="ECO:0007669"/>
    <property type="project" value="UniProtKB-UniRule"/>
</dbReference>
<evidence type="ECO:0000256" key="4">
    <source>
        <dbReference type="ARBA" id="ARBA00023211"/>
    </source>
</evidence>
<feature type="domain" description="Amidohydrolase-related" evidence="7">
    <location>
        <begin position="67"/>
        <end position="349"/>
    </location>
</feature>
<dbReference type="EC" id="3.5.4.2" evidence="2 6"/>
<organism evidence="9 10">
    <name type="scientific">Oribacterium parvum ACB1</name>
    <dbReference type="NCBI Taxonomy" id="796943"/>
    <lineage>
        <taxon>Bacteria</taxon>
        <taxon>Bacillati</taxon>
        <taxon>Bacillota</taxon>
        <taxon>Clostridia</taxon>
        <taxon>Lachnospirales</taxon>
        <taxon>Lachnospiraceae</taxon>
        <taxon>Oribacterium</taxon>
    </lineage>
</organism>
<dbReference type="InterPro" id="IPR011059">
    <property type="entry name" value="Metal-dep_hydrolase_composite"/>
</dbReference>
<comment type="catalytic activity">
    <reaction evidence="5 6">
        <text>adenine + H2O + H(+) = hypoxanthine + NH4(+)</text>
        <dbReference type="Rhea" id="RHEA:23688"/>
        <dbReference type="ChEBI" id="CHEBI:15377"/>
        <dbReference type="ChEBI" id="CHEBI:15378"/>
        <dbReference type="ChEBI" id="CHEBI:16708"/>
        <dbReference type="ChEBI" id="CHEBI:17368"/>
        <dbReference type="ChEBI" id="CHEBI:28938"/>
        <dbReference type="EC" id="3.5.4.2"/>
    </reaction>
</comment>
<evidence type="ECO:0000259" key="8">
    <source>
        <dbReference type="Pfam" id="PF13382"/>
    </source>
</evidence>
<protein>
    <recommendedName>
        <fullName evidence="2 6">Adenine deaminase</fullName>
        <shortName evidence="6">Adenase</shortName>
        <shortName evidence="6">Adenine aminase</shortName>
        <ecNumber evidence="2 6">3.5.4.2</ecNumber>
    </recommendedName>
</protein>
<dbReference type="AlphaFoldDB" id="G9WQU6"/>
<dbReference type="PATRIC" id="fig|796943.3.peg.2204"/>
<dbReference type="STRING" id="796943.HMPREF9625_01729"/>
<dbReference type="InterPro" id="IPR032466">
    <property type="entry name" value="Metal_Hydrolase"/>
</dbReference>
<reference evidence="9" key="1">
    <citation type="submission" date="2011-08" db="EMBL/GenBank/DDBJ databases">
        <authorList>
            <consortium name="The Broad Institute Genome Sequencing Platform"/>
            <person name="Earl A."/>
            <person name="Ward D."/>
            <person name="Feldgarden M."/>
            <person name="Gevers D."/>
            <person name="Sizova M."/>
            <person name="Hazen A."/>
            <person name="Epstein S."/>
            <person name="Young S.K."/>
            <person name="Zeng Q."/>
            <person name="Gargeya S."/>
            <person name="Fitzgerald M."/>
            <person name="Haas B."/>
            <person name="Abouelleil A."/>
            <person name="Alvarado L."/>
            <person name="Arachchi H.M."/>
            <person name="Berlin A."/>
            <person name="Brown A."/>
            <person name="Chapman S.B."/>
            <person name="Chen Z."/>
            <person name="Dunbar C."/>
            <person name="Freedman E."/>
            <person name="Gearin G."/>
            <person name="Gellesch M."/>
            <person name="Goldberg J."/>
            <person name="Griggs A."/>
            <person name="Gujja S."/>
            <person name="Heiman D."/>
            <person name="Howarth C."/>
            <person name="Larson L."/>
            <person name="Lui A."/>
            <person name="MacDonald P.J.P."/>
            <person name="Montmayeur A."/>
            <person name="Murphy C."/>
            <person name="Neiman D."/>
            <person name="Pearson M."/>
            <person name="Priest M."/>
            <person name="Roberts A."/>
            <person name="Saif S."/>
            <person name="Shea T."/>
            <person name="Shenoy N."/>
            <person name="Sisk P."/>
            <person name="Stolte C."/>
            <person name="Sykes S."/>
            <person name="Wortman J."/>
            <person name="Nusbaum C."/>
            <person name="Birren B."/>
        </authorList>
    </citation>
    <scope>NUCLEOTIDE SEQUENCE</scope>
    <source>
        <strain evidence="9">ACB1</strain>
    </source>
</reference>
<dbReference type="Gene3D" id="3.20.20.140">
    <property type="entry name" value="Metal-dependent hydrolases"/>
    <property type="match status" value="1"/>
</dbReference>
<comment type="caution">
    <text evidence="9">The sequence shown here is derived from an EMBL/GenBank/DDBJ whole genome shotgun (WGS) entry which is preliminary data.</text>
</comment>
<evidence type="ECO:0000313" key="10">
    <source>
        <dbReference type="Proteomes" id="UP000018461"/>
    </source>
</evidence>
<comment type="similarity">
    <text evidence="1 6">Belongs to the metallo-dependent hydrolases superfamily. Adenine deaminase family.</text>
</comment>
<dbReference type="InterPro" id="IPR006680">
    <property type="entry name" value="Amidohydro-rel"/>
</dbReference>
<feature type="domain" description="Adenine deaminase C-terminal" evidence="8">
    <location>
        <begin position="397"/>
        <end position="562"/>
    </location>
</feature>
<reference evidence="9" key="2">
    <citation type="submission" date="2013-03" db="EMBL/GenBank/DDBJ databases">
        <title>The Genome Sequence of Oribacterium sp. ACB1.</title>
        <authorList>
            <consortium name="The Broad Institute Genomics Platform"/>
            <consortium name="The Broad Institute Genome Sequencing Center for Infectious Disease"/>
            <person name="Earl A."/>
            <person name="Ward D."/>
            <person name="Feldgarden M."/>
            <person name="Gevers D."/>
            <person name="Sizova M."/>
            <person name="Hazen A."/>
            <person name="Epstein S."/>
            <person name="Walker B."/>
            <person name="Young S."/>
            <person name="Zeng Q."/>
            <person name="Gargeya S."/>
            <person name="Fitzgerald M."/>
            <person name="Haas B."/>
            <person name="Abouelleil A."/>
            <person name="Allen A.W."/>
            <person name="Alvarado L."/>
            <person name="Arachchi H.M."/>
            <person name="Berlin A.M."/>
            <person name="Chapman S.B."/>
            <person name="Gainer-Dewar J."/>
            <person name="Goldberg J."/>
            <person name="Griggs A."/>
            <person name="Gujja S."/>
            <person name="Hansen M."/>
            <person name="Howarth C."/>
            <person name="Imamovic A."/>
            <person name="Ireland A."/>
            <person name="Larimer J."/>
            <person name="McCowan C."/>
            <person name="Murphy C."/>
            <person name="Pearson M."/>
            <person name="Poon T.W."/>
            <person name="Priest M."/>
            <person name="Roberts A."/>
            <person name="Saif S."/>
            <person name="Shea T."/>
            <person name="Sisk P."/>
            <person name="Sykes S."/>
            <person name="Wortman J."/>
            <person name="Nusbaum C."/>
            <person name="Birren B."/>
        </authorList>
    </citation>
    <scope>NUCLEOTIDE SEQUENCE [LARGE SCALE GENOMIC DNA]</scope>
    <source>
        <strain evidence="9">ACB1</strain>
    </source>
</reference>
<dbReference type="RefSeq" id="WP_009535568.1">
    <property type="nucleotide sequence ID" value="NZ_KE148312.1"/>
</dbReference>
<dbReference type="CDD" id="cd01295">
    <property type="entry name" value="AdeC"/>
    <property type="match status" value="1"/>
</dbReference>
<dbReference type="Proteomes" id="UP000018461">
    <property type="component" value="Unassembled WGS sequence"/>
</dbReference>
<dbReference type="InterPro" id="IPR026912">
    <property type="entry name" value="Adenine_deam_C"/>
</dbReference>
<dbReference type="Pfam" id="PF13382">
    <property type="entry name" value="Adenine_deam_C"/>
    <property type="match status" value="1"/>
</dbReference>
<dbReference type="Gene3D" id="2.30.40.10">
    <property type="entry name" value="Urease, subunit C, domain 1"/>
    <property type="match status" value="1"/>
</dbReference>
<dbReference type="GO" id="GO:0006146">
    <property type="term" value="P:adenine catabolic process"/>
    <property type="evidence" value="ECO:0007669"/>
    <property type="project" value="InterPro"/>
</dbReference>
<accession>G9WQU6</accession>
<evidence type="ECO:0000259" key="7">
    <source>
        <dbReference type="Pfam" id="PF01979"/>
    </source>
</evidence>
<evidence type="ECO:0000256" key="2">
    <source>
        <dbReference type="ARBA" id="ARBA00012782"/>
    </source>
</evidence>
<dbReference type="PANTHER" id="PTHR11113:SF2">
    <property type="entry name" value="ADENINE DEAMINASE"/>
    <property type="match status" value="1"/>
</dbReference>
<comment type="cofactor">
    <cofactor evidence="6">
        <name>Mn(2+)</name>
        <dbReference type="ChEBI" id="CHEBI:29035"/>
    </cofactor>
</comment>
<keyword evidence="3 6" id="KW-0378">Hydrolase</keyword>
<evidence type="ECO:0000256" key="5">
    <source>
        <dbReference type="ARBA" id="ARBA00047720"/>
    </source>
</evidence>
<dbReference type="NCBIfam" id="TIGR01178">
    <property type="entry name" value="ade"/>
    <property type="match status" value="1"/>
</dbReference>
<dbReference type="HOGENOM" id="CLU_027935_0_0_9"/>
<evidence type="ECO:0000256" key="1">
    <source>
        <dbReference type="ARBA" id="ARBA00006773"/>
    </source>
</evidence>